<reference evidence="11 12" key="1">
    <citation type="submission" date="2020-07" db="EMBL/GenBank/DDBJ databases">
        <authorList>
            <person name="Li M."/>
        </authorList>
    </citation>
    <scope>NUCLEOTIDE SEQUENCE [LARGE SCALE GENOMIC DNA]</scope>
    <source>
        <strain evidence="11 12">DSM 23284</strain>
    </source>
</reference>
<evidence type="ECO:0000256" key="6">
    <source>
        <dbReference type="ARBA" id="ARBA00022989"/>
    </source>
</evidence>
<evidence type="ECO:0000256" key="5">
    <source>
        <dbReference type="ARBA" id="ARBA00022692"/>
    </source>
</evidence>
<keyword evidence="12" id="KW-1185">Reference proteome</keyword>
<dbReference type="Pfam" id="PF04290">
    <property type="entry name" value="DctQ"/>
    <property type="match status" value="1"/>
</dbReference>
<evidence type="ECO:0000256" key="2">
    <source>
        <dbReference type="ARBA" id="ARBA00022448"/>
    </source>
</evidence>
<keyword evidence="7 9" id="KW-0472">Membrane</keyword>
<evidence type="ECO:0000256" key="8">
    <source>
        <dbReference type="ARBA" id="ARBA00038436"/>
    </source>
</evidence>
<comment type="caution">
    <text evidence="11">The sequence shown here is derived from an EMBL/GenBank/DDBJ whole genome shotgun (WGS) entry which is preliminary data.</text>
</comment>
<comment type="subcellular location">
    <subcellularLocation>
        <location evidence="1 9">Cell inner membrane</location>
        <topology evidence="1 9">Multi-pass membrane protein</topology>
    </subcellularLocation>
</comment>
<dbReference type="AlphaFoldDB" id="A0A838XV45"/>
<evidence type="ECO:0000256" key="7">
    <source>
        <dbReference type="ARBA" id="ARBA00023136"/>
    </source>
</evidence>
<dbReference type="PANTHER" id="PTHR35011:SF2">
    <property type="entry name" value="2,3-DIKETO-L-GULONATE TRAP TRANSPORTER SMALL PERMEASE PROTEIN YIAM"/>
    <property type="match status" value="1"/>
</dbReference>
<evidence type="ECO:0000256" key="3">
    <source>
        <dbReference type="ARBA" id="ARBA00022475"/>
    </source>
</evidence>
<comment type="function">
    <text evidence="9">Part of the tripartite ATP-independent periplasmic (TRAP) transport system.</text>
</comment>
<evidence type="ECO:0000256" key="9">
    <source>
        <dbReference type="RuleBase" id="RU369079"/>
    </source>
</evidence>
<evidence type="ECO:0000256" key="4">
    <source>
        <dbReference type="ARBA" id="ARBA00022519"/>
    </source>
</evidence>
<gene>
    <name evidence="11" type="ORF">H1W37_14655</name>
</gene>
<protein>
    <recommendedName>
        <fullName evidence="9">TRAP transporter small permease protein</fullName>
    </recommendedName>
</protein>
<sequence length="160" mass="17678">MKWLHRAEDAFLLGLFLVALGALTAQLASRYFLPYQFPWTEELARFLFLWLVFFGAANAMRRGGLVAVTMLADLLPDRLRDAVAILMHLFGALFLAVVAWTGLFLAIKVAKLPTIAMGISSSFEYAAVPAACALMCVRSLRAAWQVYRHGLPRDGAATLM</sequence>
<evidence type="ECO:0000313" key="12">
    <source>
        <dbReference type="Proteomes" id="UP000559404"/>
    </source>
</evidence>
<keyword evidence="6 9" id="KW-1133">Transmembrane helix</keyword>
<dbReference type="GO" id="GO:0015740">
    <property type="term" value="P:C4-dicarboxylate transport"/>
    <property type="evidence" value="ECO:0007669"/>
    <property type="project" value="TreeGrafter"/>
</dbReference>
<accession>A0A838XV45</accession>
<reference evidence="11 12" key="2">
    <citation type="submission" date="2020-08" db="EMBL/GenBank/DDBJ databases">
        <title>Stappia taiwanensis sp. nov., isolated from a coastal thermal spring.</title>
        <authorList>
            <person name="Kampfer P."/>
        </authorList>
    </citation>
    <scope>NUCLEOTIDE SEQUENCE [LARGE SCALE GENOMIC DNA]</scope>
    <source>
        <strain evidence="11 12">DSM 23284</strain>
    </source>
</reference>
<dbReference type="GO" id="GO:0022857">
    <property type="term" value="F:transmembrane transporter activity"/>
    <property type="evidence" value="ECO:0007669"/>
    <property type="project" value="UniProtKB-UniRule"/>
</dbReference>
<proteinExistence type="inferred from homology"/>
<keyword evidence="3" id="KW-1003">Cell membrane</keyword>
<dbReference type="EMBL" id="JACEON010000014">
    <property type="protein sequence ID" value="MBA4612901.1"/>
    <property type="molecule type" value="Genomic_DNA"/>
</dbReference>
<comment type="subunit">
    <text evidence="9">The complex comprises the extracytoplasmic solute receptor protein and the two transmembrane proteins.</text>
</comment>
<feature type="transmembrane region" description="Helical" evidence="9">
    <location>
        <begin position="83"/>
        <end position="105"/>
    </location>
</feature>
<evidence type="ECO:0000259" key="10">
    <source>
        <dbReference type="Pfam" id="PF04290"/>
    </source>
</evidence>
<evidence type="ECO:0000313" key="11">
    <source>
        <dbReference type="EMBL" id="MBA4612901.1"/>
    </source>
</evidence>
<evidence type="ECO:0000256" key="1">
    <source>
        <dbReference type="ARBA" id="ARBA00004429"/>
    </source>
</evidence>
<keyword evidence="4 9" id="KW-0997">Cell inner membrane</keyword>
<keyword evidence="5 9" id="KW-0812">Transmembrane</keyword>
<dbReference type="GO" id="GO:0005886">
    <property type="term" value="C:plasma membrane"/>
    <property type="evidence" value="ECO:0007669"/>
    <property type="project" value="UniProtKB-SubCell"/>
</dbReference>
<comment type="similarity">
    <text evidence="8 9">Belongs to the TRAP transporter small permease family.</text>
</comment>
<dbReference type="RefSeq" id="WP_181761097.1">
    <property type="nucleotide sequence ID" value="NZ_BMCR01000011.1"/>
</dbReference>
<comment type="caution">
    <text evidence="9">Lacks conserved residue(s) required for the propagation of feature annotation.</text>
</comment>
<name>A0A838XV45_9HYPH</name>
<organism evidence="11 12">
    <name type="scientific">Stappia taiwanensis</name>
    <dbReference type="NCBI Taxonomy" id="992267"/>
    <lineage>
        <taxon>Bacteria</taxon>
        <taxon>Pseudomonadati</taxon>
        <taxon>Pseudomonadota</taxon>
        <taxon>Alphaproteobacteria</taxon>
        <taxon>Hyphomicrobiales</taxon>
        <taxon>Stappiaceae</taxon>
        <taxon>Stappia</taxon>
    </lineage>
</organism>
<feature type="domain" description="Tripartite ATP-independent periplasmic transporters DctQ component" evidence="10">
    <location>
        <begin position="21"/>
        <end position="148"/>
    </location>
</feature>
<dbReference type="Proteomes" id="UP000559404">
    <property type="component" value="Unassembled WGS sequence"/>
</dbReference>
<dbReference type="InterPro" id="IPR007387">
    <property type="entry name" value="TRAP_DctQ"/>
</dbReference>
<keyword evidence="2 9" id="KW-0813">Transport</keyword>
<feature type="transmembrane region" description="Helical" evidence="9">
    <location>
        <begin position="48"/>
        <end position="71"/>
    </location>
</feature>
<dbReference type="InterPro" id="IPR055348">
    <property type="entry name" value="DctQ"/>
</dbReference>
<dbReference type="PANTHER" id="PTHR35011">
    <property type="entry name" value="2,3-DIKETO-L-GULONATE TRAP TRANSPORTER SMALL PERMEASE PROTEIN YIAM"/>
    <property type="match status" value="1"/>
</dbReference>